<feature type="region of interest" description="Disordered" evidence="1">
    <location>
        <begin position="21"/>
        <end position="63"/>
    </location>
</feature>
<name>E9HB41_DAPPU</name>
<dbReference type="KEGG" id="dpx:DAPPUDRAFT_327600"/>
<accession>E9HB41</accession>
<organism evidence="2 3">
    <name type="scientific">Daphnia pulex</name>
    <name type="common">Water flea</name>
    <dbReference type="NCBI Taxonomy" id="6669"/>
    <lineage>
        <taxon>Eukaryota</taxon>
        <taxon>Metazoa</taxon>
        <taxon>Ecdysozoa</taxon>
        <taxon>Arthropoda</taxon>
        <taxon>Crustacea</taxon>
        <taxon>Branchiopoda</taxon>
        <taxon>Diplostraca</taxon>
        <taxon>Cladocera</taxon>
        <taxon>Anomopoda</taxon>
        <taxon>Daphniidae</taxon>
        <taxon>Daphnia</taxon>
    </lineage>
</organism>
<dbReference type="OrthoDB" id="10057873at2759"/>
<dbReference type="Proteomes" id="UP000000305">
    <property type="component" value="Unassembled WGS sequence"/>
</dbReference>
<protein>
    <submittedName>
        <fullName evidence="2">Uncharacterized protein</fullName>
    </submittedName>
</protein>
<evidence type="ECO:0000313" key="2">
    <source>
        <dbReference type="EMBL" id="EFX71020.1"/>
    </source>
</evidence>
<dbReference type="EMBL" id="GL732614">
    <property type="protein sequence ID" value="EFX71020.1"/>
    <property type="molecule type" value="Genomic_DNA"/>
</dbReference>
<dbReference type="AlphaFoldDB" id="E9HB41"/>
<dbReference type="HOGENOM" id="CLU_1940238_0_0_1"/>
<proteinExistence type="predicted"/>
<dbReference type="InParanoid" id="E9HB41"/>
<sequence length="130" mass="14324">MERPTRNKQMPKRFDEYVLTDDAHEAGRGRSRSVGRGHVGNNAGEAAIRRGRGGRGSGGRGHVGNDAGEAAIQYLIVMKPVSITLDCFQAEKNCYLGMVLPAIVKLKGRLNELTELHSFSEYRDLLVENI</sequence>
<gene>
    <name evidence="2" type="ORF">DAPPUDRAFT_327600</name>
</gene>
<evidence type="ECO:0000256" key="1">
    <source>
        <dbReference type="SAM" id="MobiDB-lite"/>
    </source>
</evidence>
<keyword evidence="3" id="KW-1185">Reference proteome</keyword>
<reference evidence="2 3" key="1">
    <citation type="journal article" date="2011" name="Science">
        <title>The ecoresponsive genome of Daphnia pulex.</title>
        <authorList>
            <person name="Colbourne J.K."/>
            <person name="Pfrender M.E."/>
            <person name="Gilbert D."/>
            <person name="Thomas W.K."/>
            <person name="Tucker A."/>
            <person name="Oakley T.H."/>
            <person name="Tokishita S."/>
            <person name="Aerts A."/>
            <person name="Arnold G.J."/>
            <person name="Basu M.K."/>
            <person name="Bauer D.J."/>
            <person name="Caceres C.E."/>
            <person name="Carmel L."/>
            <person name="Casola C."/>
            <person name="Choi J.H."/>
            <person name="Detter J.C."/>
            <person name="Dong Q."/>
            <person name="Dusheyko S."/>
            <person name="Eads B.D."/>
            <person name="Frohlich T."/>
            <person name="Geiler-Samerotte K.A."/>
            <person name="Gerlach D."/>
            <person name="Hatcher P."/>
            <person name="Jogdeo S."/>
            <person name="Krijgsveld J."/>
            <person name="Kriventseva E.V."/>
            <person name="Kultz D."/>
            <person name="Laforsch C."/>
            <person name="Lindquist E."/>
            <person name="Lopez J."/>
            <person name="Manak J.R."/>
            <person name="Muller J."/>
            <person name="Pangilinan J."/>
            <person name="Patwardhan R.P."/>
            <person name="Pitluck S."/>
            <person name="Pritham E.J."/>
            <person name="Rechtsteiner A."/>
            <person name="Rho M."/>
            <person name="Rogozin I.B."/>
            <person name="Sakarya O."/>
            <person name="Salamov A."/>
            <person name="Schaack S."/>
            <person name="Shapiro H."/>
            <person name="Shiga Y."/>
            <person name="Skalitzky C."/>
            <person name="Smith Z."/>
            <person name="Souvorov A."/>
            <person name="Sung W."/>
            <person name="Tang Z."/>
            <person name="Tsuchiya D."/>
            <person name="Tu H."/>
            <person name="Vos H."/>
            <person name="Wang M."/>
            <person name="Wolf Y.I."/>
            <person name="Yamagata H."/>
            <person name="Yamada T."/>
            <person name="Ye Y."/>
            <person name="Shaw J.R."/>
            <person name="Andrews J."/>
            <person name="Crease T.J."/>
            <person name="Tang H."/>
            <person name="Lucas S.M."/>
            <person name="Robertson H.M."/>
            <person name="Bork P."/>
            <person name="Koonin E.V."/>
            <person name="Zdobnov E.M."/>
            <person name="Grigoriev I.V."/>
            <person name="Lynch M."/>
            <person name="Boore J.L."/>
        </authorList>
    </citation>
    <scope>NUCLEOTIDE SEQUENCE [LARGE SCALE GENOMIC DNA]</scope>
</reference>
<evidence type="ECO:0000313" key="3">
    <source>
        <dbReference type="Proteomes" id="UP000000305"/>
    </source>
</evidence>